<evidence type="ECO:0000313" key="6">
    <source>
        <dbReference type="Proteomes" id="UP001239426"/>
    </source>
</evidence>
<evidence type="ECO:0000256" key="2">
    <source>
        <dbReference type="ARBA" id="ARBA00022803"/>
    </source>
</evidence>
<dbReference type="InterPro" id="IPR011990">
    <property type="entry name" value="TPR-like_helical_dom_sf"/>
</dbReference>
<evidence type="ECO:0000256" key="4">
    <source>
        <dbReference type="SAM" id="Phobius"/>
    </source>
</evidence>
<dbReference type="Pfam" id="PF13432">
    <property type="entry name" value="TPR_16"/>
    <property type="match status" value="1"/>
</dbReference>
<dbReference type="Proteomes" id="UP001239426">
    <property type="component" value="Chromosome"/>
</dbReference>
<name>A0AAX3VPN7_AERSA</name>
<sequence length="521" mass="58232">MQLETVKEQQRLELGRLHDKLSEMDSRIDNFQSNLDIQKQVLESGRQDTVAISKRLDDSLVYAGQSLDRFGLGITIGLALVGFVGYFSFAEKTKREARKVAEQWFNNNTVELQKTIQRLEEEATNARNKMSEHVDAVEKTAEEAKAVMQRTTTLVSPDMPESNLDLSPAAQQRAGSLRDTLNSSYKYDDWNSLAYDSYVNENLEEASFYWLRASEAIGASDIEKSIALYKRGIAQSQLNQLEEAIVTCDELISRLGGDVTESSMKELLAKTFVNKGIWLAKLNQPDLAVGVFDEVIGRFGNAVEHELKVQVASAQVNKGVMYERLNKIDTAIGAYDEVIRCFSDSTEHVLKEMVAVALINKGHVQQRNKEGGAVSAYHEVIQRFGEETAEGLKTQVAYAYNGIGFEQLCCGKNALANNNEVEAERTFNQALEHFDRALTYLSPNKVNGLIMGNRAYSLALLGKLEQAEYVFSVALDAPVSGGNILYEGTLTDFDINPIPQDQPMRALVERQWKLWLAEHST</sequence>
<organism evidence="5 6">
    <name type="scientific">Aeromonas salmonicida</name>
    <dbReference type="NCBI Taxonomy" id="645"/>
    <lineage>
        <taxon>Bacteria</taxon>
        <taxon>Pseudomonadati</taxon>
        <taxon>Pseudomonadota</taxon>
        <taxon>Gammaproteobacteria</taxon>
        <taxon>Aeromonadales</taxon>
        <taxon>Aeromonadaceae</taxon>
        <taxon>Aeromonas</taxon>
    </lineage>
</organism>
<feature type="coiled-coil region" evidence="3">
    <location>
        <begin position="109"/>
        <end position="136"/>
    </location>
</feature>
<dbReference type="AlphaFoldDB" id="A0AAX3VPN7"/>
<keyword evidence="4" id="KW-0472">Membrane</keyword>
<dbReference type="EMBL" id="CP124841">
    <property type="protein sequence ID" value="WHF35835.1"/>
    <property type="molecule type" value="Genomic_DNA"/>
</dbReference>
<evidence type="ECO:0008006" key="7">
    <source>
        <dbReference type="Google" id="ProtNLM"/>
    </source>
</evidence>
<gene>
    <name evidence="5" type="ORF">QLQ87_16975</name>
</gene>
<dbReference type="InterPro" id="IPR019734">
    <property type="entry name" value="TPR_rpt"/>
</dbReference>
<dbReference type="InterPro" id="IPR050498">
    <property type="entry name" value="Ycf3"/>
</dbReference>
<keyword evidence="3" id="KW-0175">Coiled coil</keyword>
<dbReference type="SUPFAM" id="SSF48452">
    <property type="entry name" value="TPR-like"/>
    <property type="match status" value="1"/>
</dbReference>
<dbReference type="PANTHER" id="PTHR44858">
    <property type="entry name" value="TETRATRICOPEPTIDE REPEAT PROTEIN 6"/>
    <property type="match status" value="1"/>
</dbReference>
<evidence type="ECO:0000313" key="5">
    <source>
        <dbReference type="EMBL" id="WHF35835.1"/>
    </source>
</evidence>
<proteinExistence type="predicted"/>
<feature type="transmembrane region" description="Helical" evidence="4">
    <location>
        <begin position="70"/>
        <end position="89"/>
    </location>
</feature>
<accession>A0AAX3VPN7</accession>
<dbReference type="Gene3D" id="1.25.40.10">
    <property type="entry name" value="Tetratricopeptide repeat domain"/>
    <property type="match status" value="1"/>
</dbReference>
<keyword evidence="2" id="KW-0802">TPR repeat</keyword>
<dbReference type="Pfam" id="PF13174">
    <property type="entry name" value="TPR_6"/>
    <property type="match status" value="1"/>
</dbReference>
<keyword evidence="4" id="KW-1133">Transmembrane helix</keyword>
<dbReference type="SMART" id="SM00028">
    <property type="entry name" value="TPR"/>
    <property type="match status" value="4"/>
</dbReference>
<evidence type="ECO:0000256" key="3">
    <source>
        <dbReference type="SAM" id="Coils"/>
    </source>
</evidence>
<keyword evidence="1" id="KW-0677">Repeat</keyword>
<dbReference type="PANTHER" id="PTHR44858:SF1">
    <property type="entry name" value="UDP-N-ACETYLGLUCOSAMINE--PEPTIDE N-ACETYLGLUCOSAMINYLTRANSFERASE SPINDLY-RELATED"/>
    <property type="match status" value="1"/>
</dbReference>
<protein>
    <recommendedName>
        <fullName evidence="7">Tetratricopeptide repeat protein</fullName>
    </recommendedName>
</protein>
<dbReference type="RefSeq" id="WP_282683542.1">
    <property type="nucleotide sequence ID" value="NZ_CP124841.1"/>
</dbReference>
<evidence type="ECO:0000256" key="1">
    <source>
        <dbReference type="ARBA" id="ARBA00022737"/>
    </source>
</evidence>
<keyword evidence="4" id="KW-0812">Transmembrane</keyword>
<reference evidence="5" key="1">
    <citation type="submission" date="2023-05" db="EMBL/GenBank/DDBJ databases">
        <title>Aeromonas salmonicida 57, complete genome.</title>
        <authorList>
            <person name="Shao L."/>
        </authorList>
    </citation>
    <scope>NUCLEOTIDE SEQUENCE</scope>
    <source>
        <strain evidence="5">57</strain>
    </source>
</reference>